<comment type="subcellular location">
    <subcellularLocation>
        <location evidence="2">Cell inner membrane</location>
        <topology evidence="2">Multi-pass membrane protein</topology>
    </subcellularLocation>
    <subcellularLocation>
        <location evidence="11">Cell membrane</location>
        <topology evidence="11">Multi-pass membrane protein</topology>
    </subcellularLocation>
</comment>
<dbReference type="GO" id="GO:0043190">
    <property type="term" value="C:ATP-binding cassette (ABC) transporter complex"/>
    <property type="evidence" value="ECO:0007669"/>
    <property type="project" value="InterPro"/>
</dbReference>
<evidence type="ECO:0000256" key="11">
    <source>
        <dbReference type="RuleBase" id="RU363032"/>
    </source>
</evidence>
<keyword evidence="9 11" id="KW-1133">Transmembrane helix</keyword>
<dbReference type="SUPFAM" id="SSF161098">
    <property type="entry name" value="MetI-like"/>
    <property type="match status" value="1"/>
</dbReference>
<feature type="transmembrane region" description="Helical" evidence="11">
    <location>
        <begin position="123"/>
        <end position="142"/>
    </location>
</feature>
<evidence type="ECO:0000256" key="2">
    <source>
        <dbReference type="ARBA" id="ARBA00004429"/>
    </source>
</evidence>
<evidence type="ECO:0000256" key="8">
    <source>
        <dbReference type="ARBA" id="ARBA00022970"/>
    </source>
</evidence>
<evidence type="ECO:0000256" key="5">
    <source>
        <dbReference type="ARBA" id="ARBA00022448"/>
    </source>
</evidence>
<keyword evidence="10 11" id="KW-0472">Membrane</keyword>
<evidence type="ECO:0000256" key="3">
    <source>
        <dbReference type="ARBA" id="ARBA00010072"/>
    </source>
</evidence>
<dbReference type="PANTHER" id="PTHR30614">
    <property type="entry name" value="MEMBRANE COMPONENT OF AMINO ACID ABC TRANSPORTER"/>
    <property type="match status" value="1"/>
</dbReference>
<feature type="domain" description="ABC transmembrane type-1" evidence="12">
    <location>
        <begin position="20"/>
        <end position="207"/>
    </location>
</feature>
<feature type="transmembrane region" description="Helical" evidence="11">
    <location>
        <begin position="89"/>
        <end position="111"/>
    </location>
</feature>
<keyword evidence="7 11" id="KW-0812">Transmembrane</keyword>
<dbReference type="PANTHER" id="PTHR30614:SF20">
    <property type="entry name" value="GLUTAMINE TRANSPORT SYSTEM PERMEASE PROTEIN GLNP"/>
    <property type="match status" value="1"/>
</dbReference>
<dbReference type="InterPro" id="IPR000515">
    <property type="entry name" value="MetI-like"/>
</dbReference>
<comment type="function">
    <text evidence="1">Part of the binding-protein-dependent transport system for glutamine; probably responsible for the translocation of the substrate across the membrane.</text>
</comment>
<dbReference type="GO" id="GO:0006865">
    <property type="term" value="P:amino acid transport"/>
    <property type="evidence" value="ECO:0007669"/>
    <property type="project" value="UniProtKB-KW"/>
</dbReference>
<feature type="transmembrane region" description="Helical" evidence="11">
    <location>
        <begin position="20"/>
        <end position="44"/>
    </location>
</feature>
<dbReference type="EMBL" id="AP021875">
    <property type="protein sequence ID" value="BBO77258.1"/>
    <property type="molecule type" value="Genomic_DNA"/>
</dbReference>
<dbReference type="Proteomes" id="UP000427769">
    <property type="component" value="Chromosome"/>
</dbReference>
<reference evidence="13 14" key="1">
    <citation type="submission" date="2019-11" db="EMBL/GenBank/DDBJ databases">
        <title>Comparative genomics of hydrocarbon-degrading Desulfosarcina strains.</title>
        <authorList>
            <person name="Watanabe M."/>
            <person name="Kojima H."/>
            <person name="Fukui M."/>
        </authorList>
    </citation>
    <scope>NUCLEOTIDE SEQUENCE [LARGE SCALE GENOMIC DNA]</scope>
    <source>
        <strain evidence="13 14">PP31</strain>
    </source>
</reference>
<dbReference type="OrthoDB" id="5365894at2"/>
<accession>A0A5K7Z878</accession>
<evidence type="ECO:0000259" key="12">
    <source>
        <dbReference type="PROSITE" id="PS50928"/>
    </source>
</evidence>
<evidence type="ECO:0000313" key="14">
    <source>
        <dbReference type="Proteomes" id="UP000427769"/>
    </source>
</evidence>
<evidence type="ECO:0000256" key="9">
    <source>
        <dbReference type="ARBA" id="ARBA00022989"/>
    </source>
</evidence>
<dbReference type="InterPro" id="IPR035906">
    <property type="entry name" value="MetI-like_sf"/>
</dbReference>
<feature type="transmembrane region" description="Helical" evidence="11">
    <location>
        <begin position="65"/>
        <end position="83"/>
    </location>
</feature>
<dbReference type="CDD" id="cd06261">
    <property type="entry name" value="TM_PBP2"/>
    <property type="match status" value="1"/>
</dbReference>
<gene>
    <name evidence="13" type="ORF">DSCW_46750</name>
</gene>
<sequence length="227" mass="24934">MNDFQLSIIFDNHRELLAGAAITLKITAISFILALVIGAVVGIARSRPGLRRWLFTPYVEVFRGTPLLIQLFFIYYALPVAGITMDNLVAAYVGVGLCGGAYISEIVRGALYSVESGQREAALSLGLSPVQAMVHVILPQAMRVAIPPLMNAFSAQLKETSLVSVLAINELTRCGQMVYSRTFRPFEIYTAVAVIYFVMTFSVSLLSRRLERVFHVSGRVSAEQRNG</sequence>
<evidence type="ECO:0000256" key="7">
    <source>
        <dbReference type="ARBA" id="ARBA00022692"/>
    </source>
</evidence>
<evidence type="ECO:0000256" key="10">
    <source>
        <dbReference type="ARBA" id="ARBA00023136"/>
    </source>
</evidence>
<evidence type="ECO:0000256" key="4">
    <source>
        <dbReference type="ARBA" id="ARBA00016506"/>
    </source>
</evidence>
<keyword evidence="14" id="KW-1185">Reference proteome</keyword>
<dbReference type="GO" id="GO:0022857">
    <property type="term" value="F:transmembrane transporter activity"/>
    <property type="evidence" value="ECO:0007669"/>
    <property type="project" value="InterPro"/>
</dbReference>
<organism evidence="13 14">
    <name type="scientific">Desulfosarcina widdelii</name>
    <dbReference type="NCBI Taxonomy" id="947919"/>
    <lineage>
        <taxon>Bacteria</taxon>
        <taxon>Pseudomonadati</taxon>
        <taxon>Thermodesulfobacteriota</taxon>
        <taxon>Desulfobacteria</taxon>
        <taxon>Desulfobacterales</taxon>
        <taxon>Desulfosarcinaceae</taxon>
        <taxon>Desulfosarcina</taxon>
    </lineage>
</organism>
<dbReference type="KEGG" id="dwd:DSCW_46750"/>
<dbReference type="InterPro" id="IPR043429">
    <property type="entry name" value="ArtM/GltK/GlnP/TcyL/YhdX-like"/>
</dbReference>
<comment type="similarity">
    <text evidence="3">Belongs to the binding-protein-dependent transport system permease family. HisMQ subfamily.</text>
</comment>
<dbReference type="AlphaFoldDB" id="A0A5K7Z878"/>
<dbReference type="NCBIfam" id="TIGR01726">
    <property type="entry name" value="HEQRo_perm_3TM"/>
    <property type="match status" value="1"/>
</dbReference>
<dbReference type="RefSeq" id="WP_155306023.1">
    <property type="nucleotide sequence ID" value="NZ_AP021875.1"/>
</dbReference>
<evidence type="ECO:0000313" key="13">
    <source>
        <dbReference type="EMBL" id="BBO77258.1"/>
    </source>
</evidence>
<dbReference type="FunFam" id="1.10.3720.10:FF:000033">
    <property type="entry name" value="Polar amino acid ABC transporter permease"/>
    <property type="match status" value="1"/>
</dbReference>
<name>A0A5K7Z878_9BACT</name>
<keyword evidence="5 11" id="KW-0813">Transport</keyword>
<keyword evidence="8" id="KW-0029">Amino-acid transport</keyword>
<protein>
    <recommendedName>
        <fullName evidence="4">Putative glutamine transport system permease protein GlnP</fullName>
    </recommendedName>
</protein>
<dbReference type="InterPro" id="IPR010065">
    <property type="entry name" value="AA_ABC_transptr_permease_3TM"/>
</dbReference>
<evidence type="ECO:0000256" key="1">
    <source>
        <dbReference type="ARBA" id="ARBA00003159"/>
    </source>
</evidence>
<proteinExistence type="inferred from homology"/>
<dbReference type="Pfam" id="PF00528">
    <property type="entry name" value="BPD_transp_1"/>
    <property type="match status" value="1"/>
</dbReference>
<dbReference type="PROSITE" id="PS50928">
    <property type="entry name" value="ABC_TM1"/>
    <property type="match status" value="1"/>
</dbReference>
<feature type="transmembrane region" description="Helical" evidence="11">
    <location>
        <begin position="188"/>
        <end position="206"/>
    </location>
</feature>
<keyword evidence="6" id="KW-1003">Cell membrane</keyword>
<evidence type="ECO:0000256" key="6">
    <source>
        <dbReference type="ARBA" id="ARBA00022475"/>
    </source>
</evidence>
<dbReference type="Gene3D" id="1.10.3720.10">
    <property type="entry name" value="MetI-like"/>
    <property type="match status" value="1"/>
</dbReference>